<dbReference type="InterPro" id="IPR002734">
    <property type="entry name" value="RibDG_C"/>
</dbReference>
<dbReference type="GO" id="GO:0009231">
    <property type="term" value="P:riboflavin biosynthetic process"/>
    <property type="evidence" value="ECO:0007669"/>
    <property type="project" value="InterPro"/>
</dbReference>
<dbReference type="Pfam" id="PF01872">
    <property type="entry name" value="RibD_C"/>
    <property type="match status" value="1"/>
</dbReference>
<reference evidence="2" key="1">
    <citation type="submission" date="2020-02" db="EMBL/GenBank/DDBJ databases">
        <authorList>
            <person name="Meier V. D."/>
        </authorList>
    </citation>
    <scope>NUCLEOTIDE SEQUENCE</scope>
    <source>
        <strain evidence="2">AVDCRST_MAG26</strain>
    </source>
</reference>
<protein>
    <submittedName>
        <fullName evidence="2">Dihydrofolate reductase</fullName>
        <ecNumber evidence="2">1.5.1.3</ecNumber>
    </submittedName>
</protein>
<dbReference type="EMBL" id="CADCTK010000052">
    <property type="protein sequence ID" value="CAA9213569.1"/>
    <property type="molecule type" value="Genomic_DNA"/>
</dbReference>
<dbReference type="InterPro" id="IPR050765">
    <property type="entry name" value="Riboflavin_Biosynth_HTPR"/>
</dbReference>
<proteinExistence type="predicted"/>
<dbReference type="PANTHER" id="PTHR38011">
    <property type="entry name" value="DIHYDROFOLATE REDUCTASE FAMILY PROTEIN (AFU_ORTHOLOGUE AFUA_8G06820)"/>
    <property type="match status" value="1"/>
</dbReference>
<feature type="domain" description="Bacterial bifunctional deaminase-reductase C-terminal" evidence="1">
    <location>
        <begin position="4"/>
        <end position="180"/>
    </location>
</feature>
<dbReference type="InterPro" id="IPR024072">
    <property type="entry name" value="DHFR-like_dom_sf"/>
</dbReference>
<evidence type="ECO:0000313" key="2">
    <source>
        <dbReference type="EMBL" id="CAA9213569.1"/>
    </source>
</evidence>
<sequence>MSSLIYSMMVSLDGFVARPNGDLDWVDIDEELHTFANNQAREMGTFLHGRRLYELMAGYWPTATLNPSTTAVEVEFAHIWTHKPKIVFSKTLDRVEWNSRLVRDVTADEINRLKAQPGNDMSVDGPTLAATFMQLDLIDEYQLLVHPVVLGRGIPFFPPLETPINLRLVDTGTFGSGVVYLRYQRLDEGQENRQ</sequence>
<gene>
    <name evidence="2" type="ORF">AVDCRST_MAG26-218</name>
</gene>
<accession>A0A6J4H5B0</accession>
<dbReference type="SUPFAM" id="SSF53597">
    <property type="entry name" value="Dihydrofolate reductase-like"/>
    <property type="match status" value="1"/>
</dbReference>
<dbReference type="PANTHER" id="PTHR38011:SF11">
    <property type="entry name" value="2,5-DIAMINO-6-RIBOSYLAMINO-4(3H)-PYRIMIDINONE 5'-PHOSPHATE REDUCTASE"/>
    <property type="match status" value="1"/>
</dbReference>
<keyword evidence="2" id="KW-0560">Oxidoreductase</keyword>
<dbReference type="EC" id="1.5.1.3" evidence="2"/>
<dbReference type="Gene3D" id="3.40.430.10">
    <property type="entry name" value="Dihydrofolate Reductase, subunit A"/>
    <property type="match status" value="1"/>
</dbReference>
<evidence type="ECO:0000259" key="1">
    <source>
        <dbReference type="Pfam" id="PF01872"/>
    </source>
</evidence>
<dbReference type="GO" id="GO:0008703">
    <property type="term" value="F:5-amino-6-(5-phosphoribosylamino)uracil reductase activity"/>
    <property type="evidence" value="ECO:0007669"/>
    <property type="project" value="InterPro"/>
</dbReference>
<dbReference type="AlphaFoldDB" id="A0A6J4H5B0"/>
<dbReference type="GO" id="GO:0004146">
    <property type="term" value="F:dihydrofolate reductase activity"/>
    <property type="evidence" value="ECO:0007669"/>
    <property type="project" value="UniProtKB-EC"/>
</dbReference>
<name>A0A6J4H5B0_9CHLR</name>
<organism evidence="2">
    <name type="scientific">uncultured Chloroflexia bacterium</name>
    <dbReference type="NCBI Taxonomy" id="1672391"/>
    <lineage>
        <taxon>Bacteria</taxon>
        <taxon>Bacillati</taxon>
        <taxon>Chloroflexota</taxon>
        <taxon>Chloroflexia</taxon>
        <taxon>environmental samples</taxon>
    </lineage>
</organism>